<keyword evidence="8" id="KW-0235">DNA replication</keyword>
<accession>A0ABV0B5J5</accession>
<reference evidence="14 15" key="1">
    <citation type="submission" date="2024-05" db="EMBL/GenBank/DDBJ databases">
        <title>Sphingomonas sp. HF-S3 16S ribosomal RNA gene Genome sequencing and assembly.</title>
        <authorList>
            <person name="Lee H."/>
        </authorList>
    </citation>
    <scope>NUCLEOTIDE SEQUENCE [LARGE SCALE GENOMIC DNA]</scope>
    <source>
        <strain evidence="14 15">HF-S3</strain>
    </source>
</reference>
<dbReference type="EC" id="2.7.7.7" evidence="3"/>
<dbReference type="PANTHER" id="PTHR32294">
    <property type="entry name" value="DNA POLYMERASE III SUBUNIT ALPHA"/>
    <property type="match status" value="1"/>
</dbReference>
<comment type="subcellular location">
    <subcellularLocation>
        <location evidence="1">Cytoplasm</location>
    </subcellularLocation>
</comment>
<dbReference type="SUPFAM" id="SSF160975">
    <property type="entry name" value="AF1531-like"/>
    <property type="match status" value="1"/>
</dbReference>
<evidence type="ECO:0000256" key="4">
    <source>
        <dbReference type="ARBA" id="ARBA00019114"/>
    </source>
</evidence>
<dbReference type="InterPro" id="IPR041931">
    <property type="entry name" value="DNA_pol3_alpha_thumb_dom"/>
</dbReference>
<dbReference type="NCBIfam" id="NF004226">
    <property type="entry name" value="PRK05673.1"/>
    <property type="match status" value="1"/>
</dbReference>
<dbReference type="Gene3D" id="1.10.150.870">
    <property type="match status" value="1"/>
</dbReference>
<dbReference type="InterPro" id="IPR004013">
    <property type="entry name" value="PHP_dom"/>
</dbReference>
<dbReference type="InterPro" id="IPR029460">
    <property type="entry name" value="DNAPol_HHH"/>
</dbReference>
<keyword evidence="5" id="KW-0963">Cytoplasm</keyword>
<dbReference type="Pfam" id="PF07733">
    <property type="entry name" value="DNA_pol3_alpha"/>
    <property type="match status" value="1"/>
</dbReference>
<dbReference type="InterPro" id="IPR011708">
    <property type="entry name" value="DNA_pol3_alpha_NTPase_dom"/>
</dbReference>
<dbReference type="InterPro" id="IPR040982">
    <property type="entry name" value="DNA_pol3_finger"/>
</dbReference>
<comment type="caution">
    <text evidence="14">The sequence shown here is derived from an EMBL/GenBank/DDBJ whole genome shotgun (WGS) entry which is preliminary data.</text>
</comment>
<evidence type="ECO:0000256" key="2">
    <source>
        <dbReference type="ARBA" id="ARBA00009496"/>
    </source>
</evidence>
<dbReference type="EMBL" id="JBDIZK010000003">
    <property type="protein sequence ID" value="MEN3746879.1"/>
    <property type="molecule type" value="Genomic_DNA"/>
</dbReference>
<organism evidence="14 15">
    <name type="scientific">Sphingomonas rustica</name>
    <dbReference type="NCBI Taxonomy" id="3103142"/>
    <lineage>
        <taxon>Bacteria</taxon>
        <taxon>Pseudomonadati</taxon>
        <taxon>Pseudomonadota</taxon>
        <taxon>Alphaproteobacteria</taxon>
        <taxon>Sphingomonadales</taxon>
        <taxon>Sphingomonadaceae</taxon>
        <taxon>Sphingomonas</taxon>
    </lineage>
</organism>
<dbReference type="CDD" id="cd07433">
    <property type="entry name" value="PHP_PolIIIA_DnaE1"/>
    <property type="match status" value="1"/>
</dbReference>
<comment type="similarity">
    <text evidence="2">Belongs to the DNA polymerase type-C family. DnaE subfamily.</text>
</comment>
<keyword evidence="15" id="KW-1185">Reference proteome</keyword>
<evidence type="ECO:0000256" key="12">
    <source>
        <dbReference type="ARBA" id="ARBA00049244"/>
    </source>
</evidence>
<dbReference type="GO" id="GO:0003887">
    <property type="term" value="F:DNA-directed DNA polymerase activity"/>
    <property type="evidence" value="ECO:0007669"/>
    <property type="project" value="UniProtKB-EC"/>
</dbReference>
<keyword evidence="6 14" id="KW-0808">Transferase</keyword>
<proteinExistence type="inferred from homology"/>
<feature type="domain" description="Polymerase/histidinol phosphatase N-terminal" evidence="13">
    <location>
        <begin position="6"/>
        <end position="70"/>
    </location>
</feature>
<dbReference type="RefSeq" id="WP_346245870.1">
    <property type="nucleotide sequence ID" value="NZ_JBDIZK010000003.1"/>
</dbReference>
<dbReference type="Gene3D" id="1.10.10.1600">
    <property type="entry name" value="Bacterial DNA polymerase III alpha subunit, thumb domain"/>
    <property type="match status" value="1"/>
</dbReference>
<protein>
    <recommendedName>
        <fullName evidence="4">DNA polymerase III subunit alpha</fullName>
        <ecNumber evidence="3">2.7.7.7</ecNumber>
    </recommendedName>
</protein>
<evidence type="ECO:0000256" key="9">
    <source>
        <dbReference type="ARBA" id="ARBA00022932"/>
    </source>
</evidence>
<evidence type="ECO:0000313" key="14">
    <source>
        <dbReference type="EMBL" id="MEN3746879.1"/>
    </source>
</evidence>
<evidence type="ECO:0000313" key="15">
    <source>
        <dbReference type="Proteomes" id="UP001427805"/>
    </source>
</evidence>
<dbReference type="Gene3D" id="3.20.20.140">
    <property type="entry name" value="Metal-dependent hydrolases"/>
    <property type="match status" value="1"/>
</dbReference>
<dbReference type="SMART" id="SM00481">
    <property type="entry name" value="POLIIIAc"/>
    <property type="match status" value="1"/>
</dbReference>
<evidence type="ECO:0000256" key="3">
    <source>
        <dbReference type="ARBA" id="ARBA00012417"/>
    </source>
</evidence>
<evidence type="ECO:0000256" key="5">
    <source>
        <dbReference type="ARBA" id="ARBA00022490"/>
    </source>
</evidence>
<keyword evidence="9" id="KW-0239">DNA-directed DNA polymerase</keyword>
<keyword evidence="7 14" id="KW-0548">Nucleotidyltransferase</keyword>
<dbReference type="Pfam" id="PF02811">
    <property type="entry name" value="PHP"/>
    <property type="match status" value="1"/>
</dbReference>
<comment type="function">
    <text evidence="10">DNA polymerase III is a complex, multichain enzyme responsible for most of the replicative synthesis in bacteria. This DNA polymerase also exhibits 3' to 5' exonuclease activity. The alpha chain is the DNA polymerase.</text>
</comment>
<evidence type="ECO:0000256" key="7">
    <source>
        <dbReference type="ARBA" id="ARBA00022695"/>
    </source>
</evidence>
<gene>
    <name evidence="14" type="primary">dnaE</name>
    <name evidence="14" type="ORF">TPR58_06855</name>
</gene>
<name>A0ABV0B5J5_9SPHN</name>
<dbReference type="InterPro" id="IPR003141">
    <property type="entry name" value="Pol/His_phosphatase_N"/>
</dbReference>
<evidence type="ECO:0000256" key="6">
    <source>
        <dbReference type="ARBA" id="ARBA00022679"/>
    </source>
</evidence>
<dbReference type="Pfam" id="PF14579">
    <property type="entry name" value="HHH_6"/>
    <property type="match status" value="1"/>
</dbReference>
<dbReference type="PANTHER" id="PTHR32294:SF0">
    <property type="entry name" value="DNA POLYMERASE III SUBUNIT ALPHA"/>
    <property type="match status" value="1"/>
</dbReference>
<dbReference type="NCBIfam" id="TIGR00594">
    <property type="entry name" value="polc"/>
    <property type="match status" value="1"/>
</dbReference>
<dbReference type="CDD" id="cd04485">
    <property type="entry name" value="DnaE_OBF"/>
    <property type="match status" value="1"/>
</dbReference>
<comment type="catalytic activity">
    <reaction evidence="12">
        <text>DNA(n) + a 2'-deoxyribonucleoside 5'-triphosphate = DNA(n+1) + diphosphate</text>
        <dbReference type="Rhea" id="RHEA:22508"/>
        <dbReference type="Rhea" id="RHEA-COMP:17339"/>
        <dbReference type="Rhea" id="RHEA-COMP:17340"/>
        <dbReference type="ChEBI" id="CHEBI:33019"/>
        <dbReference type="ChEBI" id="CHEBI:61560"/>
        <dbReference type="ChEBI" id="CHEBI:173112"/>
        <dbReference type="EC" id="2.7.7.7"/>
    </reaction>
</comment>
<evidence type="ECO:0000256" key="11">
    <source>
        <dbReference type="ARBA" id="ARBA00026073"/>
    </source>
</evidence>
<evidence type="ECO:0000259" key="13">
    <source>
        <dbReference type="SMART" id="SM00481"/>
    </source>
</evidence>
<sequence>MHSGFVPLRVFSSYTMLEGAIDPKAIAKRAKELGFPAVGLADRNGLYAAMSFSDACAKAGIQPIIGTLLAVMRPDMPDGAKPVIDWLPLFAQDETGYLNLCHLVSAAHLDRPIEEDAHVPFAALEGRTEGLIAMTGGAEGGLARMFAEGQDSAANHYADRLEALFPKRLYVEITRRLDEVEGKAEPKLLELAYARDLPLVATNPCCFAEESFHEAHDAMLCIANSTYVTSDDRPRSSPDAWMKPANEMKSLFADLPEGIANTMVLAQRCAYMAPKRKPILPSLAGDREGEAKMLHELSWAGLNARLEKAGITDEAERKAYGERLQFELDVIIQMGFPGYFLIVADFIQWGKGQGIPVGPGRGSGAGSVVAWALTITDLDPLKLGLLFERFLNPERVSMPDFDIDFCETRRGEVIRYVQEKYGRDHVAQIITFGTMKARAVLKDVGRVLQMSYGQVDRLAKLIPNHPTDPWTLERTMNGISEFVAEYKGQDDVRRLVDLCMRLEGLPRHSSTHAAGVVIGDRPLAQLVPLYRDPRSDMPVTQFDMKYVEGAGLVKFDFLGLKTLSVLQKAVELLSDRHIEVDLASLGWDDPGVYELLQRGDTVGVFQLESEGMRRTLAAVRPSNFGDIIALVSLYRPGPMDNIPTFGARKNGREDIVYPHPLLEGILAETYGIFVYQEQVMQAAQILAGYSLGGADMLRRAMGKKIKAEMDAQRQIFVEGCAKNDIKAAKANELFDLIDKFAGYGFNKSHAAAYALLAYHTAWLKAHYPHEFFAASMCYDIHQTDKLAIFADDMKRLGIDCLPPDINESVADFMVQEKDDRLAVRYALGALKGVGEGAMEQLVEERERHGRFVSLDDIARRVDPRLLNKRQVETLAGAGAFDSIEPNRAGVHAAAETILAVAQRTHANRTSGQGGLFGESEPGGGGISLPRSANWALADRIAAERDAFGYYFSAHPLDRYQHLARSQGARPITMLGEVQIPEGQRAGATVAALIEDARWRTSARGNRYMMATISDTSGQVPVSCFDELVSKDMEECARAGGCAILTVELDRRPGEDAPRVAIKRVQSFESIAGSARMMLDVTIATATALPQLAQTIGGARGGRCIVRLWAPIDGQGKAEMVLGRNFRLDEEIVSRIRAIPGVVGAGFSSTDAMLAVAA</sequence>
<dbReference type="InterPro" id="IPR049821">
    <property type="entry name" value="PolIIIA_DnaE1_PHP"/>
</dbReference>
<dbReference type="Pfam" id="PF17657">
    <property type="entry name" value="DNA_pol3_finger"/>
    <property type="match status" value="1"/>
</dbReference>
<comment type="subunit">
    <text evidence="11">DNA polymerase III contains a core (composed of alpha, epsilon and theta chains) that associates with a tau subunit. This core dimerizes to form the POLIII' complex. PolIII' associates with the gamma complex (composed of gamma, delta, delta', psi and chi chains) and with the beta chain to form the complete DNA polymerase III complex.</text>
</comment>
<evidence type="ECO:0000256" key="10">
    <source>
        <dbReference type="ARBA" id="ARBA00025611"/>
    </source>
</evidence>
<dbReference type="InterPro" id="IPR004805">
    <property type="entry name" value="DnaE2/DnaE/PolC"/>
</dbReference>
<evidence type="ECO:0000256" key="8">
    <source>
        <dbReference type="ARBA" id="ARBA00022705"/>
    </source>
</evidence>
<dbReference type="Proteomes" id="UP001427805">
    <property type="component" value="Unassembled WGS sequence"/>
</dbReference>
<evidence type="ECO:0000256" key="1">
    <source>
        <dbReference type="ARBA" id="ARBA00004496"/>
    </source>
</evidence>